<comment type="function">
    <text evidence="5">Responsible for synthesis of pseudouridine from uracil-55 in the psi GC loop of transfer RNAs.</text>
</comment>
<dbReference type="EMBL" id="CP061800">
    <property type="protein sequence ID" value="QTA93392.1"/>
    <property type="molecule type" value="Genomic_DNA"/>
</dbReference>
<comment type="similarity">
    <text evidence="2 5">Belongs to the pseudouridine synthase TruB family. Type 1 subfamily.</text>
</comment>
<evidence type="ECO:0000259" key="6">
    <source>
        <dbReference type="Pfam" id="PF01509"/>
    </source>
</evidence>
<evidence type="ECO:0000313" key="8">
    <source>
        <dbReference type="EMBL" id="QTA93392.1"/>
    </source>
</evidence>
<dbReference type="GO" id="GO:1990481">
    <property type="term" value="P:mRNA pseudouridine synthesis"/>
    <property type="evidence" value="ECO:0007669"/>
    <property type="project" value="TreeGrafter"/>
</dbReference>
<dbReference type="CDD" id="cd02573">
    <property type="entry name" value="PseudoU_synth_EcTruB"/>
    <property type="match status" value="1"/>
</dbReference>
<protein>
    <recommendedName>
        <fullName evidence="5">tRNA pseudouridine synthase B</fullName>
        <ecNumber evidence="5">5.4.99.25</ecNumber>
    </recommendedName>
    <alternativeName>
        <fullName evidence="5">tRNA pseudouridine(55) synthase</fullName>
        <shortName evidence="5">Psi55 synthase</shortName>
    </alternativeName>
    <alternativeName>
        <fullName evidence="5">tRNA pseudouridylate synthase</fullName>
    </alternativeName>
    <alternativeName>
        <fullName evidence="5">tRNA-uridine isomerase</fullName>
    </alternativeName>
</protein>
<dbReference type="GO" id="GO:0003723">
    <property type="term" value="F:RNA binding"/>
    <property type="evidence" value="ECO:0007669"/>
    <property type="project" value="InterPro"/>
</dbReference>
<name>A0A975BXM7_9BACT</name>
<dbReference type="KEGG" id="dmm:dnm_094930"/>
<dbReference type="InterPro" id="IPR002501">
    <property type="entry name" value="PsdUridine_synth_N"/>
</dbReference>
<dbReference type="PANTHER" id="PTHR13767">
    <property type="entry name" value="TRNA-PSEUDOURIDINE SYNTHASE"/>
    <property type="match status" value="1"/>
</dbReference>
<evidence type="ECO:0000313" key="9">
    <source>
        <dbReference type="Proteomes" id="UP000663722"/>
    </source>
</evidence>
<keyword evidence="3 5" id="KW-0819">tRNA processing</keyword>
<evidence type="ECO:0000256" key="3">
    <source>
        <dbReference type="ARBA" id="ARBA00022694"/>
    </source>
</evidence>
<dbReference type="GO" id="GO:0031119">
    <property type="term" value="P:tRNA pseudouridine synthesis"/>
    <property type="evidence" value="ECO:0007669"/>
    <property type="project" value="UniProtKB-UniRule"/>
</dbReference>
<sequence>MQNELNGIFVIDKPVNVTSAQVVARVKKLLGVRKAGHTGTLDPFATGVMLCCVNQATKLARFFLHGDKTYEAVLHLGIETDTQDLTGTIISRHDEINISEETITSVFRQFEGKTEQVPPVYSALKHKGVPLYKLARKGKPVQKPARQVFISSINILDISLPEIRFDVSCSGGTYIRTLASDIGASLGCGGHLKELRRTKSTGFTINEAVSLSELAQLISPEGEFSRVSDRMVPMSDALRDMPAYVADNVLTKKIMYGNVITKKDVMLAETDNTQNFVKIVDTDNNLLAILSDNKGSHRYKYCCVFHSSQTDK</sequence>
<dbReference type="GO" id="GO:0160148">
    <property type="term" value="F:tRNA pseudouridine(55) synthase activity"/>
    <property type="evidence" value="ECO:0007669"/>
    <property type="project" value="UniProtKB-EC"/>
</dbReference>
<gene>
    <name evidence="5 8" type="primary">truB</name>
    <name evidence="8" type="ORF">dnm_094930</name>
</gene>
<feature type="domain" description="tRNA pseudouridylate synthase B C-terminal" evidence="7">
    <location>
        <begin position="176"/>
        <end position="238"/>
    </location>
</feature>
<dbReference type="AlphaFoldDB" id="A0A975BXM7"/>
<organism evidence="8 9">
    <name type="scientific">Desulfonema magnum</name>
    <dbReference type="NCBI Taxonomy" id="45655"/>
    <lineage>
        <taxon>Bacteria</taxon>
        <taxon>Pseudomonadati</taxon>
        <taxon>Thermodesulfobacteriota</taxon>
        <taxon>Desulfobacteria</taxon>
        <taxon>Desulfobacterales</taxon>
        <taxon>Desulfococcaceae</taxon>
        <taxon>Desulfonema</taxon>
    </lineage>
</organism>
<comment type="catalytic activity">
    <reaction evidence="1 5">
        <text>uridine(55) in tRNA = pseudouridine(55) in tRNA</text>
        <dbReference type="Rhea" id="RHEA:42532"/>
        <dbReference type="Rhea" id="RHEA-COMP:10101"/>
        <dbReference type="Rhea" id="RHEA-COMP:10102"/>
        <dbReference type="ChEBI" id="CHEBI:65314"/>
        <dbReference type="ChEBI" id="CHEBI:65315"/>
        <dbReference type="EC" id="5.4.99.25"/>
    </reaction>
</comment>
<dbReference type="Proteomes" id="UP000663722">
    <property type="component" value="Chromosome"/>
</dbReference>
<keyword evidence="4 5" id="KW-0413">Isomerase</keyword>
<dbReference type="PANTHER" id="PTHR13767:SF2">
    <property type="entry name" value="PSEUDOURIDYLATE SYNTHASE TRUB1"/>
    <property type="match status" value="1"/>
</dbReference>
<dbReference type="InterPro" id="IPR014780">
    <property type="entry name" value="tRNA_psdUridine_synth_TruB"/>
</dbReference>
<evidence type="ECO:0000259" key="7">
    <source>
        <dbReference type="Pfam" id="PF16198"/>
    </source>
</evidence>
<dbReference type="HAMAP" id="MF_01080">
    <property type="entry name" value="TruB_bact"/>
    <property type="match status" value="1"/>
</dbReference>
<proteinExistence type="inferred from homology"/>
<dbReference type="SUPFAM" id="SSF55120">
    <property type="entry name" value="Pseudouridine synthase"/>
    <property type="match status" value="1"/>
</dbReference>
<dbReference type="NCBIfam" id="TIGR00431">
    <property type="entry name" value="TruB"/>
    <property type="match status" value="1"/>
</dbReference>
<dbReference type="Pfam" id="PF01509">
    <property type="entry name" value="TruB_N"/>
    <property type="match status" value="1"/>
</dbReference>
<evidence type="ECO:0000256" key="5">
    <source>
        <dbReference type="HAMAP-Rule" id="MF_01080"/>
    </source>
</evidence>
<evidence type="ECO:0000256" key="2">
    <source>
        <dbReference type="ARBA" id="ARBA00005642"/>
    </source>
</evidence>
<dbReference type="InterPro" id="IPR020103">
    <property type="entry name" value="PsdUridine_synth_cat_dom_sf"/>
</dbReference>
<dbReference type="RefSeq" id="WP_207680354.1">
    <property type="nucleotide sequence ID" value="NZ_CP061800.1"/>
</dbReference>
<dbReference type="EC" id="5.4.99.25" evidence="5"/>
<dbReference type="InterPro" id="IPR032819">
    <property type="entry name" value="TruB_C"/>
</dbReference>
<evidence type="ECO:0000256" key="4">
    <source>
        <dbReference type="ARBA" id="ARBA00023235"/>
    </source>
</evidence>
<dbReference type="Pfam" id="PF16198">
    <property type="entry name" value="TruB_C_2"/>
    <property type="match status" value="1"/>
</dbReference>
<accession>A0A975BXM7</accession>
<feature type="active site" description="Nucleophile" evidence="5">
    <location>
        <position position="42"/>
    </location>
</feature>
<dbReference type="Gene3D" id="3.30.2350.10">
    <property type="entry name" value="Pseudouridine synthase"/>
    <property type="match status" value="1"/>
</dbReference>
<keyword evidence="9" id="KW-1185">Reference proteome</keyword>
<feature type="domain" description="Pseudouridine synthase II N-terminal" evidence="6">
    <location>
        <begin position="27"/>
        <end position="175"/>
    </location>
</feature>
<reference evidence="8" key="1">
    <citation type="journal article" date="2021" name="Microb. Physiol.">
        <title>Proteogenomic Insights into the Physiology of Marine, Sulfate-Reducing, Filamentous Desulfonema limicola and Desulfonema magnum.</title>
        <authorList>
            <person name="Schnaars V."/>
            <person name="Wohlbrand L."/>
            <person name="Scheve S."/>
            <person name="Hinrichs C."/>
            <person name="Reinhardt R."/>
            <person name="Rabus R."/>
        </authorList>
    </citation>
    <scope>NUCLEOTIDE SEQUENCE</scope>
    <source>
        <strain evidence="8">4be13</strain>
    </source>
</reference>
<evidence type="ECO:0000256" key="1">
    <source>
        <dbReference type="ARBA" id="ARBA00000385"/>
    </source>
</evidence>